<protein>
    <recommendedName>
        <fullName evidence="4">CarboxypepD_reg-like domain-containing protein</fullName>
    </recommendedName>
</protein>
<organism evidence="2 3">
    <name type="scientific">Pedobacter hartonius</name>
    <dbReference type="NCBI Taxonomy" id="425514"/>
    <lineage>
        <taxon>Bacteria</taxon>
        <taxon>Pseudomonadati</taxon>
        <taxon>Bacteroidota</taxon>
        <taxon>Sphingobacteriia</taxon>
        <taxon>Sphingobacteriales</taxon>
        <taxon>Sphingobacteriaceae</taxon>
        <taxon>Pedobacter</taxon>
    </lineage>
</organism>
<keyword evidence="1" id="KW-0472">Membrane</keyword>
<name>A0A1H4H8I8_9SPHI</name>
<dbReference type="Proteomes" id="UP000198850">
    <property type="component" value="Unassembled WGS sequence"/>
</dbReference>
<keyword evidence="3" id="KW-1185">Reference proteome</keyword>
<dbReference type="InterPro" id="IPR008969">
    <property type="entry name" value="CarboxyPept-like_regulatory"/>
</dbReference>
<reference evidence="2 3" key="1">
    <citation type="submission" date="2016-10" db="EMBL/GenBank/DDBJ databases">
        <authorList>
            <person name="de Groot N.N."/>
        </authorList>
    </citation>
    <scope>NUCLEOTIDE SEQUENCE [LARGE SCALE GENOMIC DNA]</scope>
    <source>
        <strain evidence="2 3">DSM 19033</strain>
    </source>
</reference>
<gene>
    <name evidence="2" type="ORF">SAMN05443550_11439</name>
</gene>
<sequence length="85" mass="9485">MKRHLPPIDRECTFRDNSIKARLYLLFFFLFLSAAGYAQQNTIKGTVTDGKGVTLIGVSVKVKNTQLGVTTDANVSLRSMYPTKM</sequence>
<accession>A0A1H4H8I8</accession>
<feature type="transmembrane region" description="Helical" evidence="1">
    <location>
        <begin position="21"/>
        <end position="38"/>
    </location>
</feature>
<keyword evidence="1" id="KW-0812">Transmembrane</keyword>
<dbReference type="AlphaFoldDB" id="A0A1H4H8I8"/>
<keyword evidence="1" id="KW-1133">Transmembrane helix</keyword>
<dbReference type="SUPFAM" id="SSF49464">
    <property type="entry name" value="Carboxypeptidase regulatory domain-like"/>
    <property type="match status" value="1"/>
</dbReference>
<dbReference type="STRING" id="425514.SAMN05443550_11439"/>
<evidence type="ECO:0000313" key="2">
    <source>
        <dbReference type="EMBL" id="SEB17951.1"/>
    </source>
</evidence>
<evidence type="ECO:0000256" key="1">
    <source>
        <dbReference type="SAM" id="Phobius"/>
    </source>
</evidence>
<dbReference type="RefSeq" id="WP_217631606.1">
    <property type="nucleotide sequence ID" value="NZ_FNRA01000014.1"/>
</dbReference>
<dbReference type="EMBL" id="FNRA01000014">
    <property type="protein sequence ID" value="SEB17951.1"/>
    <property type="molecule type" value="Genomic_DNA"/>
</dbReference>
<proteinExistence type="predicted"/>
<evidence type="ECO:0000313" key="3">
    <source>
        <dbReference type="Proteomes" id="UP000198850"/>
    </source>
</evidence>
<evidence type="ECO:0008006" key="4">
    <source>
        <dbReference type="Google" id="ProtNLM"/>
    </source>
</evidence>